<evidence type="ECO:0000313" key="1">
    <source>
        <dbReference type="EMBL" id="WOB07294.1"/>
    </source>
</evidence>
<dbReference type="EMBL" id="CP136336">
    <property type="protein sequence ID" value="WOB07294.1"/>
    <property type="molecule type" value="Genomic_DNA"/>
</dbReference>
<dbReference type="Pfam" id="PF13641">
    <property type="entry name" value="Glyco_tranf_2_3"/>
    <property type="match status" value="1"/>
</dbReference>
<keyword evidence="1" id="KW-0808">Transferase</keyword>
<dbReference type="Gene3D" id="3.90.550.10">
    <property type="entry name" value="Spore Coat Polysaccharide Biosynthesis Protein SpsA, Chain A"/>
    <property type="match status" value="1"/>
</dbReference>
<reference evidence="1 2" key="1">
    <citation type="submission" date="2023-10" db="EMBL/GenBank/DDBJ databases">
        <title>Bacteria for the degradation of biodegradable plastic PBAT(Polybutylene adipate terephthalate).</title>
        <authorList>
            <person name="Weon H.-Y."/>
            <person name="Yeon J."/>
        </authorList>
    </citation>
    <scope>NUCLEOTIDE SEQUENCE [LARGE SCALE GENOMIC DNA]</scope>
    <source>
        <strain evidence="1 2">SBD 7-3</strain>
    </source>
</reference>
<dbReference type="Proteomes" id="UP001303946">
    <property type="component" value="Chromosome"/>
</dbReference>
<keyword evidence="2" id="KW-1185">Reference proteome</keyword>
<dbReference type="PANTHER" id="PTHR43179:SF7">
    <property type="entry name" value="RHAMNOSYLTRANSFERASE WBBL"/>
    <property type="match status" value="1"/>
</dbReference>
<protein>
    <submittedName>
        <fullName evidence="1">Glycosyltransferase family 2 protein</fullName>
        <ecNumber evidence="1">2.4.-.-</ecNumber>
    </submittedName>
</protein>
<dbReference type="InterPro" id="IPR029044">
    <property type="entry name" value="Nucleotide-diphossugar_trans"/>
</dbReference>
<organism evidence="1 2">
    <name type="scientific">Piscinibacter gummiphilus</name>
    <dbReference type="NCBI Taxonomy" id="946333"/>
    <lineage>
        <taxon>Bacteria</taxon>
        <taxon>Pseudomonadati</taxon>
        <taxon>Pseudomonadota</taxon>
        <taxon>Betaproteobacteria</taxon>
        <taxon>Burkholderiales</taxon>
        <taxon>Sphaerotilaceae</taxon>
        <taxon>Piscinibacter</taxon>
    </lineage>
</organism>
<name>A0ABZ0CQN7_9BURK</name>
<evidence type="ECO:0000313" key="2">
    <source>
        <dbReference type="Proteomes" id="UP001303946"/>
    </source>
</evidence>
<dbReference type="GO" id="GO:0016757">
    <property type="term" value="F:glycosyltransferase activity"/>
    <property type="evidence" value="ECO:0007669"/>
    <property type="project" value="UniProtKB-KW"/>
</dbReference>
<dbReference type="SUPFAM" id="SSF53448">
    <property type="entry name" value="Nucleotide-diphospho-sugar transferases"/>
    <property type="match status" value="1"/>
</dbReference>
<dbReference type="CDD" id="cd04186">
    <property type="entry name" value="GT_2_like_c"/>
    <property type="match status" value="1"/>
</dbReference>
<keyword evidence="1" id="KW-0328">Glycosyltransferase</keyword>
<dbReference type="PANTHER" id="PTHR43179">
    <property type="entry name" value="RHAMNOSYLTRANSFERASE WBBL"/>
    <property type="match status" value="1"/>
</dbReference>
<proteinExistence type="predicted"/>
<dbReference type="RefSeq" id="WP_316699965.1">
    <property type="nucleotide sequence ID" value="NZ_CP136336.1"/>
</dbReference>
<accession>A0ABZ0CQN7</accession>
<sequence length="331" mass="36584">MNVSATPKLLVSIVAYKGADLTIDCLRSIEPELPSVPGVRVLVVDNASPDGAADRVAQAIADNGWGAWATLIRAPGNHGFAAGNNIAIRERRDADHVLLLNPDTIVRPGALRTLLDFIEAHPKVGIAGGRSEDLDATPQMCCFRFPNAVNEVLGYLGIGALDRLFATRLTRIGIPQQPVPVDWVSGAFMLIRKAVIDQIGLMDETYFLYFEETDYTRRAKLAGWEVWHVPQARIVHLVGQSSGVTVRNAPKKRVPAYWFASRRRYFVLHHGRLYTALADLGVVLAYPVGRLLDALRRKPNRHAPHFIGDFMRHSAVLRGEPGPLQLRRAET</sequence>
<dbReference type="EC" id="2.4.-.-" evidence="1"/>
<gene>
    <name evidence="1" type="ORF">RXV79_20530</name>
</gene>